<gene>
    <name evidence="3" type="ORF">SAMN04488094_1013</name>
</gene>
<dbReference type="Pfam" id="PF00753">
    <property type="entry name" value="Lactamase_B"/>
    <property type="match status" value="1"/>
</dbReference>
<reference evidence="3 4" key="1">
    <citation type="submission" date="2016-10" db="EMBL/GenBank/DDBJ databases">
        <authorList>
            <person name="de Groot N.N."/>
        </authorList>
    </citation>
    <scope>NUCLEOTIDE SEQUENCE [LARGE SCALE GENOMIC DNA]</scope>
    <source>
        <strain evidence="3 4">DSM 19548</strain>
    </source>
</reference>
<feature type="domain" description="Metallo-beta-lactamase" evidence="2">
    <location>
        <begin position="29"/>
        <end position="209"/>
    </location>
</feature>
<accession>A0A1I1D706</accession>
<evidence type="ECO:0000313" key="3">
    <source>
        <dbReference type="EMBL" id="SFB70116.1"/>
    </source>
</evidence>
<dbReference type="RefSeq" id="WP_093358251.1">
    <property type="nucleotide sequence ID" value="NZ_FOLG01000001.1"/>
</dbReference>
<dbReference type="Proteomes" id="UP000198728">
    <property type="component" value="Unassembled WGS sequence"/>
</dbReference>
<dbReference type="Gene3D" id="3.60.15.10">
    <property type="entry name" value="Ribonuclease Z/Hydroxyacylglutathione hydrolase-like"/>
    <property type="match status" value="1"/>
</dbReference>
<dbReference type="InterPro" id="IPR036866">
    <property type="entry name" value="RibonucZ/Hydroxyglut_hydro"/>
</dbReference>
<dbReference type="SUPFAM" id="SSF56281">
    <property type="entry name" value="Metallo-hydrolase/oxidoreductase"/>
    <property type="match status" value="1"/>
</dbReference>
<evidence type="ECO:0000313" key="4">
    <source>
        <dbReference type="Proteomes" id="UP000198728"/>
    </source>
</evidence>
<dbReference type="PANTHER" id="PTHR23131">
    <property type="entry name" value="ENDORIBONUCLEASE LACTB2"/>
    <property type="match status" value="1"/>
</dbReference>
<evidence type="ECO:0000259" key="2">
    <source>
        <dbReference type="SMART" id="SM00849"/>
    </source>
</evidence>
<proteinExistence type="predicted"/>
<dbReference type="PANTHER" id="PTHR23131:SF0">
    <property type="entry name" value="ENDORIBONUCLEASE LACTB2"/>
    <property type="match status" value="1"/>
</dbReference>
<dbReference type="CDD" id="cd16278">
    <property type="entry name" value="metallo-hydrolase-like_MBL-fold"/>
    <property type="match status" value="1"/>
</dbReference>
<dbReference type="STRING" id="441112.SAMN04488094_1013"/>
<sequence>MTDSPVLTRPEPGLRCVLAPNPSPMTFHGTNTYIVGEGDVAVIDPGPALPSHRAALASALGKGERITHIFVTHSHLDHSPLARQIAQDTGAPIHAFGRHEDGRSPLMVRLAAEGLIGGGEGADMDFVPDVRLRDADVVEGRGWRIEALHTPGHTSNHMAFAWQDALFTGDHVMGWASSMVSPPDGDLTAFMASCDRLARRRDRIYYPGHGAPVASPADRIAWLMSHRRKREAEILAQLGATTMTVADLTRQIYKDIPTALLPAAGRTVLSHLIDLINRDLVRPDGPLTPSARFRTGKGSVNPSSEM</sequence>
<dbReference type="OrthoDB" id="9788263at2"/>
<dbReference type="InterPro" id="IPR036388">
    <property type="entry name" value="WH-like_DNA-bd_sf"/>
</dbReference>
<dbReference type="AlphaFoldDB" id="A0A1I1D706"/>
<protein>
    <submittedName>
        <fullName evidence="3">Glyoxylase, beta-lactamase superfamily II</fullName>
    </submittedName>
</protein>
<dbReference type="InterPro" id="IPR001279">
    <property type="entry name" value="Metallo-B-lactamas"/>
</dbReference>
<feature type="region of interest" description="Disordered" evidence="1">
    <location>
        <begin position="286"/>
        <end position="306"/>
    </location>
</feature>
<evidence type="ECO:0000256" key="1">
    <source>
        <dbReference type="SAM" id="MobiDB-lite"/>
    </source>
</evidence>
<dbReference type="InterPro" id="IPR041516">
    <property type="entry name" value="LACTB2_WH"/>
</dbReference>
<dbReference type="EMBL" id="FOLG01000001">
    <property type="protein sequence ID" value="SFB70116.1"/>
    <property type="molecule type" value="Genomic_DNA"/>
</dbReference>
<name>A0A1I1D706_9RHOB</name>
<keyword evidence="4" id="KW-1185">Reference proteome</keyword>
<dbReference type="Pfam" id="PF17778">
    <property type="entry name" value="WHD_BLACT"/>
    <property type="match status" value="1"/>
</dbReference>
<organism evidence="3 4">
    <name type="scientific">Tropicimonas isoalkanivorans</name>
    <dbReference type="NCBI Taxonomy" id="441112"/>
    <lineage>
        <taxon>Bacteria</taxon>
        <taxon>Pseudomonadati</taxon>
        <taxon>Pseudomonadota</taxon>
        <taxon>Alphaproteobacteria</taxon>
        <taxon>Rhodobacterales</taxon>
        <taxon>Roseobacteraceae</taxon>
        <taxon>Tropicimonas</taxon>
    </lineage>
</organism>
<dbReference type="Gene3D" id="1.10.10.10">
    <property type="entry name" value="Winged helix-like DNA-binding domain superfamily/Winged helix DNA-binding domain"/>
    <property type="match status" value="1"/>
</dbReference>
<dbReference type="InterPro" id="IPR050662">
    <property type="entry name" value="Sec-metab_biosynth-thioest"/>
</dbReference>
<dbReference type="SMART" id="SM00849">
    <property type="entry name" value="Lactamase_B"/>
    <property type="match status" value="1"/>
</dbReference>